<keyword evidence="1" id="KW-0233">DNA recombination</keyword>
<dbReference type="Proteomes" id="UP000666240">
    <property type="component" value="Unassembled WGS sequence"/>
</dbReference>
<dbReference type="EMBL" id="JAGIYY010000001">
    <property type="protein sequence ID" value="MBP0438054.1"/>
    <property type="molecule type" value="Genomic_DNA"/>
</dbReference>
<dbReference type="RefSeq" id="WP_209333993.1">
    <property type="nucleotide sequence ID" value="NZ_JAGIYY010000001.1"/>
</dbReference>
<dbReference type="AlphaFoldDB" id="A0A8J7RLR0"/>
<evidence type="ECO:0000313" key="2">
    <source>
        <dbReference type="EMBL" id="MBP0438054.1"/>
    </source>
</evidence>
<evidence type="ECO:0000313" key="3">
    <source>
        <dbReference type="Proteomes" id="UP000666240"/>
    </source>
</evidence>
<organism evidence="2 3">
    <name type="scientific">Tianweitania sediminis</name>
    <dbReference type="NCBI Taxonomy" id="1502156"/>
    <lineage>
        <taxon>Bacteria</taxon>
        <taxon>Pseudomonadati</taxon>
        <taxon>Pseudomonadota</taxon>
        <taxon>Alphaproteobacteria</taxon>
        <taxon>Hyphomicrobiales</taxon>
        <taxon>Phyllobacteriaceae</taxon>
        <taxon>Tianweitania</taxon>
    </lineage>
</organism>
<dbReference type="GO" id="GO:0003677">
    <property type="term" value="F:DNA binding"/>
    <property type="evidence" value="ECO:0007669"/>
    <property type="project" value="InterPro"/>
</dbReference>
<proteinExistence type="predicted"/>
<dbReference type="InterPro" id="IPR011010">
    <property type="entry name" value="DNA_brk_join_enz"/>
</dbReference>
<comment type="caution">
    <text evidence="2">The sequence shown here is derived from an EMBL/GenBank/DDBJ whole genome shotgun (WGS) entry which is preliminary data.</text>
</comment>
<dbReference type="InterPro" id="IPR024965">
    <property type="entry name" value="Putative_integrase"/>
</dbReference>
<dbReference type="GO" id="GO:0006310">
    <property type="term" value="P:DNA recombination"/>
    <property type="evidence" value="ECO:0007669"/>
    <property type="project" value="UniProtKB-KW"/>
</dbReference>
<dbReference type="InterPro" id="IPR013762">
    <property type="entry name" value="Integrase-like_cat_sf"/>
</dbReference>
<sequence length="1149" mass="130170">MKLAFRDDVNVATSDQEAGSYFNNTDRMVLLRTPSVAELQELWQEFDRELRAAIKELMLQPYGEIVRSLGRLGFREKEAESRENVLFGMLTSGSPAKSAQFRKSAMAKALIALDLVPDTTPHGKKRTRIVRGNGSVEDYALAMTREQQRAFIDAVVEIEDVDEWLLTAQGSRAGWSDIQASLRKATDSLQFLNVLAEQVDRFMGDPDVRTKRHASIEEKIVYAPSWFAQFLAKRGIWLWPARYVARIVYLYPARLIPLVSRLSVPDRYRELADKVFRYHQDQRHSGAVLSLQAFTIAGLAGNTWSETTPGLSGSDPGDYRWYPLSCFKAVGNTQNNLTSSINAVYRIATEHFGFDYGERQESALFLHTMRLDKSGVDAFNWTNSPTPQNTRLATRLLGEPVTEVPPHVRNWARELRSMLTLFDVQAIKQVEDALNIWLIYLMTLEPEEAPRDFRSIKRRLHIHDMRDENLRTFYVFLNAFFTGKSADRGNRAMQQLRKAFHLAAVRDGFEGEDNPVDPDHDMLTREDVRRLDVTPRKALDKEVWELLVRKNRENDFAFARGLGDGKQCWHTLRNTETGEYETVFWPDVAVIVDIALNSGMRNVSGRWIDSGEGDEKILAVETMAMVPNPHPCATPGREEGFLRVVDIPGFEKRQIIGMYVGINKTGRRFVLPWTDKHVVSSVERMKALQARYNPIRHIVSRAEEGVVSTTRGNVERFDKIYPLFRDPSKKTNVAVTEGRVRAYWKALLLSVQDEVDALYGRPYPLVEDDKVIFGIHALRVTMVSNLIEAGVSPEIVRDLVGHATWVMTWHYNARRSATLHGALQMLFAARSEALERLAAGDRSAVMELADQAIRPEFVTDHVGADLMRNHVKRGSRAPFDVMQHGICPGGVCSEGGEKVGEGKYKPVWRPKACSGCRFRVTGPHFLPGIMNRINNLMAEIWLSGQRSQELSNEIARIREAGKNPHVLEASRDLETMFRDDLTKELGMENQILSKCMEMAAVAAEKGRSADHIMLPASPDLDIGQVGYGYSEAHPFQLMHMLVKETQILPASIMEIPHGVEENWKKMTNRIMKANGLAEFLYRMPEQNEKNAFIRIGDALIEAFPEASKFQQLVQGSIRLDSDAQIRLRDHVTAILEESSATPQITYEAA</sequence>
<dbReference type="GO" id="GO:0015074">
    <property type="term" value="P:DNA integration"/>
    <property type="evidence" value="ECO:0007669"/>
    <property type="project" value="InterPro"/>
</dbReference>
<dbReference type="Pfam" id="PF13009">
    <property type="entry name" value="Integrase_2"/>
    <property type="match status" value="1"/>
</dbReference>
<protein>
    <recommendedName>
        <fullName evidence="4">Phage integrase family protein</fullName>
    </recommendedName>
</protein>
<evidence type="ECO:0000256" key="1">
    <source>
        <dbReference type="ARBA" id="ARBA00023172"/>
    </source>
</evidence>
<gene>
    <name evidence="2" type="ORF">J5Y06_05295</name>
</gene>
<reference evidence="2" key="1">
    <citation type="submission" date="2021-03" db="EMBL/GenBank/DDBJ databases">
        <title>Genome sequencing and assembly of Tianweitania sediminis.</title>
        <authorList>
            <person name="Chhetri G."/>
        </authorList>
    </citation>
    <scope>NUCLEOTIDE SEQUENCE</scope>
    <source>
        <strain evidence="2">Z8</strain>
    </source>
</reference>
<dbReference type="SUPFAM" id="SSF56349">
    <property type="entry name" value="DNA breaking-rejoining enzymes"/>
    <property type="match status" value="1"/>
</dbReference>
<evidence type="ECO:0008006" key="4">
    <source>
        <dbReference type="Google" id="ProtNLM"/>
    </source>
</evidence>
<dbReference type="Gene3D" id="1.10.443.10">
    <property type="entry name" value="Intergrase catalytic core"/>
    <property type="match status" value="1"/>
</dbReference>
<name>A0A8J7RLR0_9HYPH</name>
<keyword evidence="3" id="KW-1185">Reference proteome</keyword>
<accession>A0A8J7RLR0</accession>